<proteinExistence type="inferred from homology"/>
<keyword evidence="4 7" id="KW-0067">ATP-binding</keyword>
<protein>
    <submittedName>
        <fullName evidence="7">Branched-chain amino acid transport system ATP-binding protein</fullName>
    </submittedName>
</protein>
<dbReference type="Gene3D" id="3.40.50.300">
    <property type="entry name" value="P-loop containing nucleotide triphosphate hydrolases"/>
    <property type="match status" value="1"/>
</dbReference>
<evidence type="ECO:0000256" key="1">
    <source>
        <dbReference type="ARBA" id="ARBA00005417"/>
    </source>
</evidence>
<dbReference type="InterPro" id="IPR017871">
    <property type="entry name" value="ABC_transporter-like_CS"/>
</dbReference>
<keyword evidence="5" id="KW-0029">Amino-acid transport</keyword>
<dbReference type="SUPFAM" id="SSF52540">
    <property type="entry name" value="P-loop containing nucleoside triphosphate hydrolases"/>
    <property type="match status" value="1"/>
</dbReference>
<dbReference type="EMBL" id="JACCAA010000001">
    <property type="protein sequence ID" value="NYG59845.1"/>
    <property type="molecule type" value="Genomic_DNA"/>
</dbReference>
<accession>A0A7Y9S0U0</accession>
<dbReference type="GO" id="GO:0005524">
    <property type="term" value="F:ATP binding"/>
    <property type="evidence" value="ECO:0007669"/>
    <property type="project" value="UniProtKB-KW"/>
</dbReference>
<dbReference type="SMART" id="SM00382">
    <property type="entry name" value="AAA"/>
    <property type="match status" value="1"/>
</dbReference>
<dbReference type="PANTHER" id="PTHR43820:SF4">
    <property type="entry name" value="HIGH-AFFINITY BRANCHED-CHAIN AMINO ACID TRANSPORT ATP-BINDING PROTEIN LIVF"/>
    <property type="match status" value="1"/>
</dbReference>
<dbReference type="PROSITE" id="PS50893">
    <property type="entry name" value="ABC_TRANSPORTER_2"/>
    <property type="match status" value="1"/>
</dbReference>
<keyword evidence="2" id="KW-0813">Transport</keyword>
<keyword evidence="3" id="KW-0547">Nucleotide-binding</keyword>
<dbReference type="PROSITE" id="PS00211">
    <property type="entry name" value="ABC_TRANSPORTER_1"/>
    <property type="match status" value="1"/>
</dbReference>
<dbReference type="Proteomes" id="UP000540656">
    <property type="component" value="Unassembled WGS sequence"/>
</dbReference>
<dbReference type="GO" id="GO:0016887">
    <property type="term" value="F:ATP hydrolysis activity"/>
    <property type="evidence" value="ECO:0007669"/>
    <property type="project" value="InterPro"/>
</dbReference>
<dbReference type="CDD" id="cd03224">
    <property type="entry name" value="ABC_TM1139_LivF_branched"/>
    <property type="match status" value="1"/>
</dbReference>
<reference evidence="7 8" key="1">
    <citation type="submission" date="2020-07" db="EMBL/GenBank/DDBJ databases">
        <title>Sequencing the genomes of 1000 actinobacteria strains.</title>
        <authorList>
            <person name="Klenk H.-P."/>
        </authorList>
    </citation>
    <scope>NUCLEOTIDE SEQUENCE [LARGE SCALE GENOMIC DNA]</scope>
    <source>
        <strain evidence="7 8">DSM 23819</strain>
    </source>
</reference>
<comment type="caution">
    <text evidence="7">The sequence shown here is derived from an EMBL/GenBank/DDBJ whole genome shotgun (WGS) entry which is preliminary data.</text>
</comment>
<dbReference type="GO" id="GO:0015658">
    <property type="term" value="F:branched-chain amino acid transmembrane transporter activity"/>
    <property type="evidence" value="ECO:0007669"/>
    <property type="project" value="TreeGrafter"/>
</dbReference>
<dbReference type="RefSeq" id="WP_179502852.1">
    <property type="nucleotide sequence ID" value="NZ_JACCAA010000001.1"/>
</dbReference>
<evidence type="ECO:0000259" key="6">
    <source>
        <dbReference type="PROSITE" id="PS50893"/>
    </source>
</evidence>
<evidence type="ECO:0000256" key="5">
    <source>
        <dbReference type="ARBA" id="ARBA00022970"/>
    </source>
</evidence>
<dbReference type="InterPro" id="IPR052156">
    <property type="entry name" value="BCAA_Transport_ATP-bd_LivF"/>
</dbReference>
<dbReference type="InterPro" id="IPR003593">
    <property type="entry name" value="AAA+_ATPase"/>
</dbReference>
<dbReference type="Pfam" id="PF00005">
    <property type="entry name" value="ABC_tran"/>
    <property type="match status" value="1"/>
</dbReference>
<evidence type="ECO:0000313" key="8">
    <source>
        <dbReference type="Proteomes" id="UP000540656"/>
    </source>
</evidence>
<name>A0A7Y9S0U0_9ACTN</name>
<keyword evidence="8" id="KW-1185">Reference proteome</keyword>
<dbReference type="AlphaFoldDB" id="A0A7Y9S0U0"/>
<evidence type="ECO:0000256" key="2">
    <source>
        <dbReference type="ARBA" id="ARBA00022448"/>
    </source>
</evidence>
<dbReference type="InterPro" id="IPR027417">
    <property type="entry name" value="P-loop_NTPase"/>
</dbReference>
<sequence>MLDVQNLTVGYGQRAILSDISFTVEPGEVVAILGANGVGKSTLLRTLAGLQPGLAGTVALDGRTITRTAAHKRVALGLCLVPEGQQSFPAMSVQENLWLGASLHARGRSETERAVEPVLDLFPKLAERRSQLAGTLSGGERQMLAIGRALLARPTVLMLDEPSHGLAPIIVEQLGERIAEIARETSVLVVEQNLAVPARAATRVLVLDEGRITREGRPEEILHNEDVIHAYLGV</sequence>
<organism evidence="7 8">
    <name type="scientific">Nocardioides daedukensis</name>
    <dbReference type="NCBI Taxonomy" id="634462"/>
    <lineage>
        <taxon>Bacteria</taxon>
        <taxon>Bacillati</taxon>
        <taxon>Actinomycetota</taxon>
        <taxon>Actinomycetes</taxon>
        <taxon>Propionibacteriales</taxon>
        <taxon>Nocardioidaceae</taxon>
        <taxon>Nocardioides</taxon>
    </lineage>
</organism>
<evidence type="ECO:0000256" key="4">
    <source>
        <dbReference type="ARBA" id="ARBA00022840"/>
    </source>
</evidence>
<dbReference type="PANTHER" id="PTHR43820">
    <property type="entry name" value="HIGH-AFFINITY BRANCHED-CHAIN AMINO ACID TRANSPORT ATP-BINDING PROTEIN LIVF"/>
    <property type="match status" value="1"/>
</dbReference>
<comment type="similarity">
    <text evidence="1">Belongs to the ABC transporter superfamily.</text>
</comment>
<evidence type="ECO:0000256" key="3">
    <source>
        <dbReference type="ARBA" id="ARBA00022741"/>
    </source>
</evidence>
<gene>
    <name evidence="7" type="ORF">BJ980_002768</name>
</gene>
<dbReference type="InterPro" id="IPR003439">
    <property type="entry name" value="ABC_transporter-like_ATP-bd"/>
</dbReference>
<evidence type="ECO:0000313" key="7">
    <source>
        <dbReference type="EMBL" id="NYG59845.1"/>
    </source>
</evidence>
<dbReference type="GO" id="GO:0015807">
    <property type="term" value="P:L-amino acid transport"/>
    <property type="evidence" value="ECO:0007669"/>
    <property type="project" value="TreeGrafter"/>
</dbReference>
<feature type="domain" description="ABC transporter" evidence="6">
    <location>
        <begin position="2"/>
        <end position="234"/>
    </location>
</feature>